<evidence type="ECO:0000256" key="1">
    <source>
        <dbReference type="ARBA" id="ARBA00004651"/>
    </source>
</evidence>
<evidence type="ECO:0000256" key="6">
    <source>
        <dbReference type="ARBA" id="ARBA00038076"/>
    </source>
</evidence>
<dbReference type="Proteomes" id="UP000287853">
    <property type="component" value="Unassembled WGS sequence"/>
</dbReference>
<dbReference type="PANTHER" id="PTHR30572:SF4">
    <property type="entry name" value="ABC TRANSPORTER PERMEASE YTRF"/>
    <property type="match status" value="1"/>
</dbReference>
<evidence type="ECO:0000256" key="4">
    <source>
        <dbReference type="ARBA" id="ARBA00022989"/>
    </source>
</evidence>
<keyword evidence="5 7" id="KW-0472">Membrane</keyword>
<feature type="domain" description="MacB-like periplasmic core" evidence="9">
    <location>
        <begin position="35"/>
        <end position="247"/>
    </location>
</feature>
<keyword evidence="11" id="KW-1185">Reference proteome</keyword>
<organism evidence="10 11">
    <name type="scientific">Candidatus Electrothrix aarhusensis</name>
    <dbReference type="NCBI Taxonomy" id="1859131"/>
    <lineage>
        <taxon>Bacteria</taxon>
        <taxon>Pseudomonadati</taxon>
        <taxon>Thermodesulfobacteriota</taxon>
        <taxon>Desulfobulbia</taxon>
        <taxon>Desulfobulbales</taxon>
        <taxon>Desulfobulbaceae</taxon>
        <taxon>Candidatus Electrothrix</taxon>
    </lineage>
</organism>
<evidence type="ECO:0000256" key="7">
    <source>
        <dbReference type="SAM" id="Phobius"/>
    </source>
</evidence>
<dbReference type="GO" id="GO:0022857">
    <property type="term" value="F:transmembrane transporter activity"/>
    <property type="evidence" value="ECO:0007669"/>
    <property type="project" value="TreeGrafter"/>
</dbReference>
<keyword evidence="2" id="KW-1003">Cell membrane</keyword>
<feature type="transmembrane region" description="Helical" evidence="7">
    <location>
        <begin position="37"/>
        <end position="59"/>
    </location>
</feature>
<feature type="transmembrane region" description="Helical" evidence="7">
    <location>
        <begin position="331"/>
        <end position="354"/>
    </location>
</feature>
<feature type="transmembrane region" description="Helical" evidence="7">
    <location>
        <begin position="278"/>
        <end position="300"/>
    </location>
</feature>
<feature type="transmembrane region" description="Helical" evidence="7">
    <location>
        <begin position="7"/>
        <end position="25"/>
    </location>
</feature>
<dbReference type="AlphaFoldDB" id="A0A3S4TCP2"/>
<evidence type="ECO:0000256" key="5">
    <source>
        <dbReference type="ARBA" id="ARBA00023136"/>
    </source>
</evidence>
<dbReference type="PANTHER" id="PTHR30572">
    <property type="entry name" value="MEMBRANE COMPONENT OF TRANSPORTER-RELATED"/>
    <property type="match status" value="1"/>
</dbReference>
<feature type="domain" description="ABC3 transporter permease C-terminal" evidence="8">
    <location>
        <begin position="282"/>
        <end position="395"/>
    </location>
</feature>
<comment type="caution">
    <text evidence="10">The sequence shown here is derived from an EMBL/GenBank/DDBJ whole genome shotgun (WGS) entry which is preliminary data.</text>
</comment>
<dbReference type="InterPro" id="IPR003838">
    <property type="entry name" value="ABC3_permease_C"/>
</dbReference>
<comment type="similarity">
    <text evidence="6">Belongs to the ABC-4 integral membrane protein family.</text>
</comment>
<keyword evidence="3 7" id="KW-0812">Transmembrane</keyword>
<dbReference type="InterPro" id="IPR025857">
    <property type="entry name" value="MacB_PCD"/>
</dbReference>
<evidence type="ECO:0000259" key="8">
    <source>
        <dbReference type="Pfam" id="PF02687"/>
    </source>
</evidence>
<evidence type="ECO:0000259" key="9">
    <source>
        <dbReference type="Pfam" id="PF12704"/>
    </source>
</evidence>
<dbReference type="InterPro" id="IPR050250">
    <property type="entry name" value="Macrolide_Exporter_MacB"/>
</dbReference>
<feature type="transmembrane region" description="Helical" evidence="7">
    <location>
        <begin position="366"/>
        <end position="385"/>
    </location>
</feature>
<dbReference type="EMBL" id="MTKO01000028">
    <property type="protein sequence ID" value="RWX47741.1"/>
    <property type="molecule type" value="Genomic_DNA"/>
</dbReference>
<name>A0A3S4TCP2_9BACT</name>
<keyword evidence="4 7" id="KW-1133">Transmembrane helix</keyword>
<evidence type="ECO:0000313" key="11">
    <source>
        <dbReference type="Proteomes" id="UP000287853"/>
    </source>
</evidence>
<gene>
    <name evidence="10" type="primary">macB</name>
    <name evidence="10" type="ORF">H206_06978</name>
</gene>
<dbReference type="Pfam" id="PF12704">
    <property type="entry name" value="MacB_PCD"/>
    <property type="match status" value="1"/>
</dbReference>
<accession>A0A3S4TCP2</accession>
<protein>
    <submittedName>
        <fullName evidence="10">Putative ABC transport system permease protein</fullName>
    </submittedName>
</protein>
<comment type="subcellular location">
    <subcellularLocation>
        <location evidence="1">Cell membrane</location>
        <topology evidence="1">Multi-pass membrane protein</topology>
    </subcellularLocation>
</comment>
<dbReference type="Pfam" id="PF02687">
    <property type="entry name" value="FtsX"/>
    <property type="match status" value="1"/>
</dbReference>
<evidence type="ECO:0000256" key="2">
    <source>
        <dbReference type="ARBA" id="ARBA00022475"/>
    </source>
</evidence>
<proteinExistence type="inferred from homology"/>
<evidence type="ECO:0000313" key="10">
    <source>
        <dbReference type="EMBL" id="RWX47741.1"/>
    </source>
</evidence>
<dbReference type="GO" id="GO:0005886">
    <property type="term" value="C:plasma membrane"/>
    <property type="evidence" value="ECO:0007669"/>
    <property type="project" value="UniProtKB-SubCell"/>
</dbReference>
<sequence length="402" mass="44843">MLAPCDYGRWGVAIIMLLTYVREAVRSLYIAKQRTLLALIGISIAIGAVIALVSIGIIWGEEMLRKYSALGPDILHVMKDWRDRSDKQISVEDAQLLFDYTPTLVEIVPVLNGRGSYLFKGHRGRVSIEGTVSSYKTINKLRLKSGRFISDFDENKAYVVLGSRVLDKPEFRTYKDNAVGATIKIDNRPYFILGILEKEKIPWGPSSSVLMPISTASRAFGEKNGCELFARMRAGVDYRIATQEIEKYFKQQKNIKVRVLANEQWIEQAREQGEMQTLLLGVISAISLLVGGVGIMNVMLTSVMDRRREIGILRAIGARQRDIRRQFLTEAVILSLIGGVLGASLGILSCYIVCSINEWTFFVPELGIWLGVGVSSLVGIFFGFYPAHKAAKLDPITALRSE</sequence>
<evidence type="ECO:0000256" key="3">
    <source>
        <dbReference type="ARBA" id="ARBA00022692"/>
    </source>
</evidence>
<reference evidence="10 11" key="1">
    <citation type="submission" date="2017-01" db="EMBL/GenBank/DDBJ databases">
        <title>The cable genome- insights into the physiology and evolution of filamentous bacteria capable of sulfide oxidation via long distance electron transfer.</title>
        <authorList>
            <person name="Schreiber L."/>
            <person name="Bjerg J.T."/>
            <person name="Boggild A."/>
            <person name="Van De Vossenberg J."/>
            <person name="Meysman F."/>
            <person name="Nielsen L.P."/>
            <person name="Schramm A."/>
            <person name="Kjeldsen K.U."/>
        </authorList>
    </citation>
    <scope>NUCLEOTIDE SEQUENCE [LARGE SCALE GENOMIC DNA]</scope>
    <source>
        <strain evidence="10">MCF</strain>
    </source>
</reference>